<gene>
    <name evidence="12" type="ORF">TREES_T100011594</name>
</gene>
<dbReference type="GO" id="GO:0031856">
    <property type="term" value="F:parathyroid hormone receptor binding"/>
    <property type="evidence" value="ECO:0007669"/>
    <property type="project" value="TreeGrafter"/>
</dbReference>
<dbReference type="PROSITE" id="PS00335">
    <property type="entry name" value="PARATHYROID"/>
    <property type="match status" value="1"/>
</dbReference>
<evidence type="ECO:0000256" key="2">
    <source>
        <dbReference type="ARBA" id="ARBA00006307"/>
    </source>
</evidence>
<dbReference type="GO" id="GO:0007267">
    <property type="term" value="P:cell-cell signaling"/>
    <property type="evidence" value="ECO:0007669"/>
    <property type="project" value="TreeGrafter"/>
</dbReference>
<reference evidence="13" key="1">
    <citation type="submission" date="2012-07" db="EMBL/GenBank/DDBJ databases">
        <title>Genome of the Chinese tree shrew, a rising model animal genetically related to primates.</title>
        <authorList>
            <person name="Zhang G."/>
            <person name="Fan Y."/>
            <person name="Yao Y."/>
            <person name="Huang Z."/>
        </authorList>
    </citation>
    <scope>NUCLEOTIDE SEQUENCE [LARGE SCALE GENOMIC DNA]</scope>
</reference>
<evidence type="ECO:0000256" key="1">
    <source>
        <dbReference type="ARBA" id="ARBA00004613"/>
    </source>
</evidence>
<protein>
    <recommendedName>
        <fullName evidence="4 10">Parathyroid hormone</fullName>
        <shortName evidence="10">PTH</shortName>
    </recommendedName>
</protein>
<evidence type="ECO:0000256" key="4">
    <source>
        <dbReference type="ARBA" id="ARBA00022135"/>
    </source>
</evidence>
<feature type="chain" id="PRO_5005153628" description="Parathyroid hormone" evidence="10">
    <location>
        <begin position="26"/>
        <end position="112"/>
    </location>
</feature>
<evidence type="ECO:0000256" key="6">
    <source>
        <dbReference type="ARBA" id="ARBA00022685"/>
    </source>
</evidence>
<evidence type="ECO:0000256" key="8">
    <source>
        <dbReference type="ARBA" id="ARBA00022729"/>
    </source>
</evidence>
<proteinExistence type="inferred from homology"/>
<feature type="signal peptide" evidence="10">
    <location>
        <begin position="1"/>
        <end position="25"/>
    </location>
</feature>
<keyword evidence="13" id="KW-1185">Reference proteome</keyword>
<dbReference type="OrthoDB" id="9890537at2759"/>
<keyword evidence="8 10" id="KW-0732">Signal</keyword>
<comment type="similarity">
    <text evidence="2 10">Belongs to the parathyroid hormone family.</text>
</comment>
<dbReference type="PANTHER" id="PTHR10541:SF2">
    <property type="entry name" value="PARATHYROID HORMONE"/>
    <property type="match status" value="1"/>
</dbReference>
<dbReference type="InParanoid" id="L9L6Q5"/>
<dbReference type="AlphaFoldDB" id="L9L6Q5"/>
<dbReference type="InterPro" id="IPR003625">
    <property type="entry name" value="PTH"/>
</dbReference>
<dbReference type="STRING" id="246437.L9L6Q5"/>
<evidence type="ECO:0000256" key="10">
    <source>
        <dbReference type="PIRNR" id="PIRNR001832"/>
    </source>
</evidence>
<evidence type="ECO:0000256" key="11">
    <source>
        <dbReference type="SAM" id="MobiDB-lite"/>
    </source>
</evidence>
<feature type="compositionally biased region" description="Basic and acidic residues" evidence="11">
    <location>
        <begin position="70"/>
        <end position="112"/>
    </location>
</feature>
<evidence type="ECO:0000256" key="7">
    <source>
        <dbReference type="ARBA" id="ARBA00022702"/>
    </source>
</evidence>
<dbReference type="eggNOG" id="ENOG502SB2W">
    <property type="taxonomic scope" value="Eukaryota"/>
</dbReference>
<dbReference type="PANTHER" id="PTHR10541">
    <property type="entry name" value="PARATHYROID HORMONE"/>
    <property type="match status" value="1"/>
</dbReference>
<comment type="function">
    <text evidence="9 10">Parathyroid hormone elevates calcium level by dissolving the salts in bone and preventing their renal excretion. Acts by binding to its receptor, PTH1R, activating G protein-coupled receptor signaling. Stimulates [1-14C]-2-deoxy-D-glucose (2DG) transport and glycogen synthesis in osteoblastic cells.</text>
</comment>
<dbReference type="InterPro" id="IPR001415">
    <property type="entry name" value="PTH/PTH-rel"/>
</dbReference>
<comment type="subunit">
    <text evidence="3">Interacts with PTH1R (via N-terminal extracellular domain).</text>
</comment>
<dbReference type="SMART" id="SM00087">
    <property type="entry name" value="PTH"/>
    <property type="match status" value="1"/>
</dbReference>
<dbReference type="PIRSF" id="PIRSF001832">
    <property type="entry name" value="PTH"/>
    <property type="match status" value="1"/>
</dbReference>
<evidence type="ECO:0000313" key="13">
    <source>
        <dbReference type="Proteomes" id="UP000011518"/>
    </source>
</evidence>
<keyword evidence="5 10" id="KW-0964">Secreted</keyword>
<evidence type="ECO:0000313" key="12">
    <source>
        <dbReference type="EMBL" id="ELW70785.1"/>
    </source>
</evidence>
<dbReference type="Proteomes" id="UP000011518">
    <property type="component" value="Unassembled WGS sequence"/>
</dbReference>
<organism evidence="12 13">
    <name type="scientific">Tupaia chinensis</name>
    <name type="common">Chinese tree shrew</name>
    <name type="synonym">Tupaia belangeri chinensis</name>
    <dbReference type="NCBI Taxonomy" id="246437"/>
    <lineage>
        <taxon>Eukaryota</taxon>
        <taxon>Metazoa</taxon>
        <taxon>Chordata</taxon>
        <taxon>Craniata</taxon>
        <taxon>Vertebrata</taxon>
        <taxon>Euteleostomi</taxon>
        <taxon>Mammalia</taxon>
        <taxon>Eutheria</taxon>
        <taxon>Euarchontoglires</taxon>
        <taxon>Scandentia</taxon>
        <taxon>Tupaiidae</taxon>
        <taxon>Tupaia</taxon>
    </lineage>
</organism>
<dbReference type="GO" id="GO:0005179">
    <property type="term" value="F:hormone activity"/>
    <property type="evidence" value="ECO:0007669"/>
    <property type="project" value="UniProtKB-KW"/>
</dbReference>
<evidence type="ECO:0000256" key="9">
    <source>
        <dbReference type="ARBA" id="ARBA00093407"/>
    </source>
</evidence>
<dbReference type="GO" id="GO:0046326">
    <property type="term" value="P:positive regulation of D-glucose import"/>
    <property type="evidence" value="ECO:0007669"/>
    <property type="project" value="UniProtKB-UniRule"/>
</dbReference>
<dbReference type="FunCoup" id="L9L6Q5">
    <property type="interactions" value="301"/>
</dbReference>
<comment type="subcellular location">
    <subcellularLocation>
        <location evidence="1 10">Secreted</location>
    </subcellularLocation>
</comment>
<dbReference type="GO" id="GO:0005615">
    <property type="term" value="C:extracellular space"/>
    <property type="evidence" value="ECO:0007669"/>
    <property type="project" value="TreeGrafter"/>
</dbReference>
<dbReference type="GO" id="GO:0006874">
    <property type="term" value="P:intracellular calcium ion homeostasis"/>
    <property type="evidence" value="ECO:0007669"/>
    <property type="project" value="InterPro"/>
</dbReference>
<dbReference type="Pfam" id="PF01279">
    <property type="entry name" value="Parathyroid"/>
    <property type="match status" value="1"/>
</dbReference>
<keyword evidence="7 10" id="KW-0372">Hormone</keyword>
<reference evidence="13" key="2">
    <citation type="journal article" date="2013" name="Nat. Commun.">
        <title>Genome of the Chinese tree shrew.</title>
        <authorList>
            <person name="Fan Y."/>
            <person name="Huang Z.Y."/>
            <person name="Cao C.C."/>
            <person name="Chen C.S."/>
            <person name="Chen Y.X."/>
            <person name="Fan D.D."/>
            <person name="He J."/>
            <person name="Hou H.L."/>
            <person name="Hu L."/>
            <person name="Hu X.T."/>
            <person name="Jiang X.T."/>
            <person name="Lai R."/>
            <person name="Lang Y.S."/>
            <person name="Liang B."/>
            <person name="Liao S.G."/>
            <person name="Mu D."/>
            <person name="Ma Y.Y."/>
            <person name="Niu Y.Y."/>
            <person name="Sun X.Q."/>
            <person name="Xia J.Q."/>
            <person name="Xiao J."/>
            <person name="Xiong Z.Q."/>
            <person name="Xu L."/>
            <person name="Yang L."/>
            <person name="Zhang Y."/>
            <person name="Zhao W."/>
            <person name="Zhao X.D."/>
            <person name="Zheng Y.T."/>
            <person name="Zhou J.M."/>
            <person name="Zhu Y.B."/>
            <person name="Zhang G.J."/>
            <person name="Wang J."/>
            <person name="Yao Y.G."/>
        </authorList>
    </citation>
    <scope>NUCLEOTIDE SEQUENCE [LARGE SCALE GENOMIC DNA]</scope>
</reference>
<evidence type="ECO:0000256" key="3">
    <source>
        <dbReference type="ARBA" id="ARBA00011605"/>
    </source>
</evidence>
<keyword evidence="6" id="KW-0165">Cleavage on pair of basic residues</keyword>
<name>L9L6Q5_TUPCH</name>
<feature type="region of interest" description="Disordered" evidence="11">
    <location>
        <begin position="64"/>
        <end position="112"/>
    </location>
</feature>
<evidence type="ECO:0000256" key="5">
    <source>
        <dbReference type="ARBA" id="ARBA00022525"/>
    </source>
</evidence>
<accession>L9L6Q5</accession>
<sequence length="112" mass="12968">MMSAKDMAKVMIVMFVICFLTQSDGETIKKRSVSEIQLMHNRGKHLKSMERMEWLRKKMQDVQNFVGSPDPRDNISESLQRKEDNVPLDNRQKSLGETDKADVDVLMKAKPQ</sequence>
<dbReference type="EMBL" id="KB320485">
    <property type="protein sequence ID" value="ELW70785.1"/>
    <property type="molecule type" value="Genomic_DNA"/>
</dbReference>